<proteinExistence type="predicted"/>
<protein>
    <submittedName>
        <fullName evidence="1">Uncharacterized protein</fullName>
    </submittedName>
</protein>
<evidence type="ECO:0000313" key="1">
    <source>
        <dbReference type="EMBL" id="CAB4192680.1"/>
    </source>
</evidence>
<gene>
    <name evidence="1" type="ORF">UFOVP1244_62</name>
</gene>
<accession>A0A6J5R5P7</accession>
<dbReference type="EMBL" id="LR797181">
    <property type="protein sequence ID" value="CAB4192680.1"/>
    <property type="molecule type" value="Genomic_DNA"/>
</dbReference>
<organism evidence="1">
    <name type="scientific">uncultured Caudovirales phage</name>
    <dbReference type="NCBI Taxonomy" id="2100421"/>
    <lineage>
        <taxon>Viruses</taxon>
        <taxon>Duplodnaviria</taxon>
        <taxon>Heunggongvirae</taxon>
        <taxon>Uroviricota</taxon>
        <taxon>Caudoviricetes</taxon>
        <taxon>Peduoviridae</taxon>
        <taxon>Maltschvirus</taxon>
        <taxon>Maltschvirus maltsch</taxon>
    </lineage>
</organism>
<reference evidence="1" key="1">
    <citation type="submission" date="2020-05" db="EMBL/GenBank/DDBJ databases">
        <authorList>
            <person name="Chiriac C."/>
            <person name="Salcher M."/>
            <person name="Ghai R."/>
            <person name="Kavagutti S V."/>
        </authorList>
    </citation>
    <scope>NUCLEOTIDE SEQUENCE</scope>
</reference>
<sequence length="166" mass="16649">MAISSSFIYNAAKFVMLGRGSLAGQAESIVSLSLSASASIRAAIILESHTPDSSASTTTSLRSVFSSRALAGTATFISQSADIALAGANIISTAATTVAFDASDVATPSVSTGQSIGGILIYKSVGGIDATSMPIALIDIGSPVTTNGASININWDNGVNRIFALT</sequence>
<name>A0A6J5R5P7_9CAUD</name>